<accession>A0A0C3B2Q6</accession>
<feature type="domain" description="Methyltransferase" evidence="2">
    <location>
        <begin position="153"/>
        <end position="278"/>
    </location>
</feature>
<feature type="compositionally biased region" description="Basic and acidic residues" evidence="1">
    <location>
        <begin position="27"/>
        <end position="36"/>
    </location>
</feature>
<dbReference type="AlphaFoldDB" id="A0A0C3B2Q6"/>
<dbReference type="SUPFAM" id="SSF53335">
    <property type="entry name" value="S-adenosyl-L-methionine-dependent methyltransferases"/>
    <property type="match status" value="1"/>
</dbReference>
<evidence type="ECO:0000313" key="3">
    <source>
        <dbReference type="EMBL" id="KIM25806.1"/>
    </source>
</evidence>
<feature type="region of interest" description="Disordered" evidence="1">
    <location>
        <begin position="1"/>
        <end position="97"/>
    </location>
</feature>
<dbReference type="OrthoDB" id="2013972at2759"/>
<reference evidence="3 4" key="1">
    <citation type="submission" date="2014-04" db="EMBL/GenBank/DDBJ databases">
        <authorList>
            <consortium name="DOE Joint Genome Institute"/>
            <person name="Kuo A."/>
            <person name="Zuccaro A."/>
            <person name="Kohler A."/>
            <person name="Nagy L.G."/>
            <person name="Floudas D."/>
            <person name="Copeland A."/>
            <person name="Barry K.W."/>
            <person name="Cichocki N."/>
            <person name="Veneault-Fourrey C."/>
            <person name="LaButti K."/>
            <person name="Lindquist E.A."/>
            <person name="Lipzen A."/>
            <person name="Lundell T."/>
            <person name="Morin E."/>
            <person name="Murat C."/>
            <person name="Sun H."/>
            <person name="Tunlid A."/>
            <person name="Henrissat B."/>
            <person name="Grigoriev I.V."/>
            <person name="Hibbett D.S."/>
            <person name="Martin F."/>
            <person name="Nordberg H.P."/>
            <person name="Cantor M.N."/>
            <person name="Hua S.X."/>
        </authorList>
    </citation>
    <scope>NUCLEOTIDE SEQUENCE [LARGE SCALE GENOMIC DNA]</scope>
    <source>
        <strain evidence="3 4">MAFF 305830</strain>
    </source>
</reference>
<feature type="compositionally biased region" description="Basic and acidic residues" evidence="1">
    <location>
        <begin position="1"/>
        <end position="12"/>
    </location>
</feature>
<dbReference type="Gene3D" id="3.40.50.150">
    <property type="entry name" value="Vaccinia Virus protein VP39"/>
    <property type="match status" value="1"/>
</dbReference>
<protein>
    <recommendedName>
        <fullName evidence="2">Methyltransferase domain-containing protein</fullName>
    </recommendedName>
</protein>
<dbReference type="PANTHER" id="PTHR43591">
    <property type="entry name" value="METHYLTRANSFERASE"/>
    <property type="match status" value="1"/>
</dbReference>
<organism evidence="3 4">
    <name type="scientific">Serendipita vermifera MAFF 305830</name>
    <dbReference type="NCBI Taxonomy" id="933852"/>
    <lineage>
        <taxon>Eukaryota</taxon>
        <taxon>Fungi</taxon>
        <taxon>Dikarya</taxon>
        <taxon>Basidiomycota</taxon>
        <taxon>Agaricomycotina</taxon>
        <taxon>Agaricomycetes</taxon>
        <taxon>Sebacinales</taxon>
        <taxon>Serendipitaceae</taxon>
        <taxon>Serendipita</taxon>
    </lineage>
</organism>
<dbReference type="STRING" id="933852.A0A0C3B2Q6"/>
<keyword evidence="4" id="KW-1185">Reference proteome</keyword>
<feature type="region of interest" description="Disordered" evidence="1">
    <location>
        <begin position="418"/>
        <end position="437"/>
    </location>
</feature>
<dbReference type="PANTHER" id="PTHR43591:SF105">
    <property type="entry name" value="METHYLTRANSFERASE DOMAIN-CONTAINING PROTEIN-RELATED"/>
    <property type="match status" value="1"/>
</dbReference>
<gene>
    <name evidence="3" type="ORF">M408DRAFT_330990</name>
</gene>
<sequence>MASFDGRPKERTTPSAWTIRSPYRININRDDGDRRASSSNQPSTSTSTVDDDTQQEAPSKSMRTTRHTPAFLPNFVRTEPENASSSHKADGEQGPTQRLYNTLNPTYRFPCAADEVENKRQEHQHTAFSIVFRGLYPCPDAVRATLRDDGTAKAILDLGCGTGTWAIEMAREFPHATVLGVDIVPCTANPADIPSNCKFEIDDVNHGLDHFEEQFDLVHLRNLSMGLRNFRKTMEEVSKCLKPGGLAVFIEGDNELIHRDMVTVVPMAMLDHEIRKDSSVSGRSRSASGSWLQRYFHEISHAAQIQGSDWSSAAEAIDEGLWRMDMYDPESCGASSAFVPIGPWLKAPDETSTVHLQHVGSLMRTDMLSLLRAAQSLLLQVGVHQSMIDQWIASATYELKAEKFESFARFRVAWGRRKRPANSDSPDQSSTSLESQAPVTETYSIYDRIRPNCQPVTTYASRTESLMAKEARNSTKTKQPVPFVIELANKKVLTK</sequence>
<dbReference type="HOGENOM" id="CLU_010595_5_0_1"/>
<evidence type="ECO:0000256" key="1">
    <source>
        <dbReference type="SAM" id="MobiDB-lite"/>
    </source>
</evidence>
<dbReference type="GO" id="GO:0008168">
    <property type="term" value="F:methyltransferase activity"/>
    <property type="evidence" value="ECO:0007669"/>
    <property type="project" value="TreeGrafter"/>
</dbReference>
<reference evidence="4" key="2">
    <citation type="submission" date="2015-01" db="EMBL/GenBank/DDBJ databases">
        <title>Evolutionary Origins and Diversification of the Mycorrhizal Mutualists.</title>
        <authorList>
            <consortium name="DOE Joint Genome Institute"/>
            <consortium name="Mycorrhizal Genomics Consortium"/>
            <person name="Kohler A."/>
            <person name="Kuo A."/>
            <person name="Nagy L.G."/>
            <person name="Floudas D."/>
            <person name="Copeland A."/>
            <person name="Barry K.W."/>
            <person name="Cichocki N."/>
            <person name="Veneault-Fourrey C."/>
            <person name="LaButti K."/>
            <person name="Lindquist E.A."/>
            <person name="Lipzen A."/>
            <person name="Lundell T."/>
            <person name="Morin E."/>
            <person name="Murat C."/>
            <person name="Riley R."/>
            <person name="Ohm R."/>
            <person name="Sun H."/>
            <person name="Tunlid A."/>
            <person name="Henrissat B."/>
            <person name="Grigoriev I.V."/>
            <person name="Hibbett D.S."/>
            <person name="Martin F."/>
        </authorList>
    </citation>
    <scope>NUCLEOTIDE SEQUENCE [LARGE SCALE GENOMIC DNA]</scope>
    <source>
        <strain evidence="4">MAFF 305830</strain>
    </source>
</reference>
<feature type="compositionally biased region" description="Low complexity" evidence="1">
    <location>
        <begin position="37"/>
        <end position="48"/>
    </location>
</feature>
<dbReference type="InterPro" id="IPR029063">
    <property type="entry name" value="SAM-dependent_MTases_sf"/>
</dbReference>
<evidence type="ECO:0000313" key="4">
    <source>
        <dbReference type="Proteomes" id="UP000054097"/>
    </source>
</evidence>
<name>A0A0C3B2Q6_SERVB</name>
<dbReference type="CDD" id="cd02440">
    <property type="entry name" value="AdoMet_MTases"/>
    <property type="match status" value="1"/>
</dbReference>
<feature type="compositionally biased region" description="Polar residues" evidence="1">
    <location>
        <begin position="422"/>
        <end position="437"/>
    </location>
</feature>
<evidence type="ECO:0000259" key="2">
    <source>
        <dbReference type="Pfam" id="PF13847"/>
    </source>
</evidence>
<dbReference type="Pfam" id="PF13847">
    <property type="entry name" value="Methyltransf_31"/>
    <property type="match status" value="1"/>
</dbReference>
<proteinExistence type="predicted"/>
<dbReference type="EMBL" id="KN824311">
    <property type="protein sequence ID" value="KIM25806.1"/>
    <property type="molecule type" value="Genomic_DNA"/>
</dbReference>
<dbReference type="Proteomes" id="UP000054097">
    <property type="component" value="Unassembled WGS sequence"/>
</dbReference>
<dbReference type="InterPro" id="IPR025714">
    <property type="entry name" value="Methyltranfer_dom"/>
</dbReference>